<dbReference type="OrthoDB" id="677224at2"/>
<feature type="transmembrane region" description="Helical" evidence="1">
    <location>
        <begin position="91"/>
        <end position="111"/>
    </location>
</feature>
<feature type="transmembrane region" description="Helical" evidence="1">
    <location>
        <begin position="31"/>
        <end position="47"/>
    </location>
</feature>
<reference evidence="3" key="1">
    <citation type="submission" date="2016-10" db="EMBL/GenBank/DDBJ databases">
        <authorList>
            <person name="Varghese N."/>
            <person name="Submissions S."/>
        </authorList>
    </citation>
    <scope>NUCLEOTIDE SEQUENCE [LARGE SCALE GENOMIC DNA]</scope>
    <source>
        <strain evidence="3">DSM 3695</strain>
    </source>
</reference>
<sequence length="117" mass="13344">MFTATKYTALALLLTGIPIFWLHHAQPGSELVLITGLFLFFFSREKTEDERAQQLRAHALMISFAVGYIIEVGSTWLHSKGLLDFQLETPRAFIILVLCLSILIFYSRLLFTGSYSR</sequence>
<protein>
    <submittedName>
        <fullName evidence="2">Uncharacterized protein</fullName>
    </submittedName>
</protein>
<keyword evidence="3" id="KW-1185">Reference proteome</keyword>
<proteinExistence type="predicted"/>
<feature type="transmembrane region" description="Helical" evidence="1">
    <location>
        <begin position="59"/>
        <end position="79"/>
    </location>
</feature>
<organism evidence="2 3">
    <name type="scientific">Chitinophaga arvensicola</name>
    <dbReference type="NCBI Taxonomy" id="29529"/>
    <lineage>
        <taxon>Bacteria</taxon>
        <taxon>Pseudomonadati</taxon>
        <taxon>Bacteroidota</taxon>
        <taxon>Chitinophagia</taxon>
        <taxon>Chitinophagales</taxon>
        <taxon>Chitinophagaceae</taxon>
        <taxon>Chitinophaga</taxon>
    </lineage>
</organism>
<evidence type="ECO:0000313" key="3">
    <source>
        <dbReference type="Proteomes" id="UP000199310"/>
    </source>
</evidence>
<gene>
    <name evidence="2" type="ORF">SAMN04488122_4472</name>
</gene>
<accession>A0A1I0S7J9</accession>
<dbReference type="RefSeq" id="WP_089898191.1">
    <property type="nucleotide sequence ID" value="NZ_FOJG01000002.1"/>
</dbReference>
<evidence type="ECO:0000313" key="2">
    <source>
        <dbReference type="EMBL" id="SEW51734.1"/>
    </source>
</evidence>
<keyword evidence="1" id="KW-1133">Transmembrane helix</keyword>
<keyword evidence="1" id="KW-0812">Transmembrane</keyword>
<dbReference type="AlphaFoldDB" id="A0A1I0S7J9"/>
<keyword evidence="1" id="KW-0472">Membrane</keyword>
<dbReference type="Proteomes" id="UP000199310">
    <property type="component" value="Unassembled WGS sequence"/>
</dbReference>
<dbReference type="STRING" id="29529.SAMN04488122_4472"/>
<dbReference type="EMBL" id="FOJG01000002">
    <property type="protein sequence ID" value="SEW51734.1"/>
    <property type="molecule type" value="Genomic_DNA"/>
</dbReference>
<name>A0A1I0S7J9_9BACT</name>
<evidence type="ECO:0000256" key="1">
    <source>
        <dbReference type="SAM" id="Phobius"/>
    </source>
</evidence>